<dbReference type="GO" id="GO:0046983">
    <property type="term" value="F:protein dimerization activity"/>
    <property type="evidence" value="ECO:0007669"/>
    <property type="project" value="InterPro"/>
</dbReference>
<feature type="repeat" description="TPR" evidence="9">
    <location>
        <begin position="205"/>
        <end position="238"/>
    </location>
</feature>
<evidence type="ECO:0000256" key="1">
    <source>
        <dbReference type="ARBA" id="ARBA00000085"/>
    </source>
</evidence>
<dbReference type="InterPro" id="IPR003594">
    <property type="entry name" value="HATPase_dom"/>
</dbReference>
<keyword evidence="15" id="KW-1185">Reference proteome</keyword>
<keyword evidence="7" id="KW-0067">ATP-binding</keyword>
<keyword evidence="8" id="KW-0902">Two-component regulatory system</keyword>
<dbReference type="InterPro" id="IPR019734">
    <property type="entry name" value="TPR_rpt"/>
</dbReference>
<reference evidence="14 15" key="1">
    <citation type="submission" date="2019-02" db="EMBL/GenBank/DDBJ databases">
        <title>Bacterial novel species Emticicia sp. 17J42-9 isolated from soil.</title>
        <authorList>
            <person name="Jung H.-Y."/>
        </authorList>
    </citation>
    <scope>NUCLEOTIDE SEQUENCE [LARGE SCALE GENOMIC DNA]</scope>
    <source>
        <strain evidence="14 15">17J42-9</strain>
    </source>
</reference>
<organism evidence="14 15">
    <name type="scientific">Emticicia agri</name>
    <dbReference type="NCBI Taxonomy" id="2492393"/>
    <lineage>
        <taxon>Bacteria</taxon>
        <taxon>Pseudomonadati</taxon>
        <taxon>Bacteroidota</taxon>
        <taxon>Cytophagia</taxon>
        <taxon>Cytophagales</taxon>
        <taxon>Leadbetterellaceae</taxon>
        <taxon>Emticicia</taxon>
    </lineage>
</organism>
<dbReference type="SUPFAM" id="SSF48452">
    <property type="entry name" value="TPR-like"/>
    <property type="match status" value="1"/>
</dbReference>
<dbReference type="Gene3D" id="3.30.565.10">
    <property type="entry name" value="Histidine kinase-like ATPase, C-terminal domain"/>
    <property type="match status" value="1"/>
</dbReference>
<evidence type="ECO:0000256" key="10">
    <source>
        <dbReference type="SAM" id="Coils"/>
    </source>
</evidence>
<keyword evidence="11" id="KW-0812">Transmembrane</keyword>
<dbReference type="PANTHER" id="PTHR24421">
    <property type="entry name" value="NITRATE/NITRITE SENSOR PROTEIN NARX-RELATED"/>
    <property type="match status" value="1"/>
</dbReference>
<comment type="caution">
    <text evidence="14">The sequence shown here is derived from an EMBL/GenBank/DDBJ whole genome shotgun (WGS) entry which is preliminary data.</text>
</comment>
<protein>
    <recommendedName>
        <fullName evidence="2">histidine kinase</fullName>
        <ecNumber evidence="2">2.7.13.3</ecNumber>
    </recommendedName>
</protein>
<keyword evidence="10" id="KW-0175">Coiled coil</keyword>
<feature type="domain" description="Histidine kinase/HSP90-like ATPase" evidence="13">
    <location>
        <begin position="542"/>
        <end position="635"/>
    </location>
</feature>
<dbReference type="PROSITE" id="PS50005">
    <property type="entry name" value="TPR"/>
    <property type="match status" value="1"/>
</dbReference>
<evidence type="ECO:0000256" key="2">
    <source>
        <dbReference type="ARBA" id="ARBA00012438"/>
    </source>
</evidence>
<evidence type="ECO:0000259" key="13">
    <source>
        <dbReference type="SMART" id="SM00387"/>
    </source>
</evidence>
<sequence>MKNYLLPILFFLLVFDLSAQPQTRIDSLRLKIATQSNSVIADTTLVDIYNELGKEFIRIKNDSAIYYLQNALLVSMKANYKRGLLKTYIQLGRYYSAQFLPAKSIEYFFKAYVIAEQLKAANELRILELNIAGAYLKMQDYAKALSHYERYSALAKTAESPETYLLSLNAIAGVYFDKKDYKNALRYYQMCDTLNKKVNSPKVQTAALINTGKIQVELKNYDDALKRFKKAITIEDHYHDRIAFVGNEIARVYLLQNNPKEALKYALLAHNNMALTNAEMNGEVAKTLSDVYEKLGNEKLSYQYYKDYTKIRLREDSSKNAQILRLVRLDYENGKSNEKIDALNLDIKERQNNVEIMTGGIIALLLLIIIIAVYYQALSNKNKLIEKQKKDIEQLNESLEQKVEERTAELTVANKELKRKNNEIKEALLKGQTMERERVASELHDNIAGTLSALKWRFEALDRDNLSEQEKNIYDGILKNMHKAYGEVRLISHNMLPAEFEEQGLIGALEKFLTDLNITSSNQSKTPFSLDTSQLHKIIRQDVALELYICCFEAINNIIKHANATRVLLTIKEQKNGDLQVSIEDNGSGFSNSLNHTGKGIRNIKNRVERINAKLAISSEAGKGSKIIILVPESLWETYSTLTYNS</sequence>
<dbReference type="GO" id="GO:0016020">
    <property type="term" value="C:membrane"/>
    <property type="evidence" value="ECO:0007669"/>
    <property type="project" value="InterPro"/>
</dbReference>
<dbReference type="EC" id="2.7.13.3" evidence="2"/>
<feature type="transmembrane region" description="Helical" evidence="11">
    <location>
        <begin position="356"/>
        <end position="375"/>
    </location>
</feature>
<evidence type="ECO:0000256" key="7">
    <source>
        <dbReference type="ARBA" id="ARBA00022840"/>
    </source>
</evidence>
<gene>
    <name evidence="14" type="ORF">EWM59_11710</name>
</gene>
<keyword evidence="12" id="KW-0732">Signal</keyword>
<dbReference type="RefSeq" id="WP_130021158.1">
    <property type="nucleotide sequence ID" value="NZ_SEWF01000014.1"/>
</dbReference>
<dbReference type="PANTHER" id="PTHR24421:SF10">
    <property type="entry name" value="NITRATE_NITRITE SENSOR PROTEIN NARQ"/>
    <property type="match status" value="1"/>
</dbReference>
<dbReference type="GO" id="GO:0000155">
    <property type="term" value="F:phosphorelay sensor kinase activity"/>
    <property type="evidence" value="ECO:0007669"/>
    <property type="project" value="InterPro"/>
</dbReference>
<keyword evidence="11" id="KW-1133">Transmembrane helix</keyword>
<dbReference type="InterPro" id="IPR036890">
    <property type="entry name" value="HATPase_C_sf"/>
</dbReference>
<dbReference type="AlphaFoldDB" id="A0A4Q5M130"/>
<feature type="coiled-coil region" evidence="10">
    <location>
        <begin position="375"/>
        <end position="437"/>
    </location>
</feature>
<dbReference type="CDD" id="cd16917">
    <property type="entry name" value="HATPase_UhpB-NarQ-NarX-like"/>
    <property type="match status" value="1"/>
</dbReference>
<dbReference type="SUPFAM" id="SSF55874">
    <property type="entry name" value="ATPase domain of HSP90 chaperone/DNA topoisomerase II/histidine kinase"/>
    <property type="match status" value="1"/>
</dbReference>
<dbReference type="Pfam" id="PF13424">
    <property type="entry name" value="TPR_12"/>
    <property type="match status" value="1"/>
</dbReference>
<dbReference type="Pfam" id="PF07730">
    <property type="entry name" value="HisKA_3"/>
    <property type="match status" value="1"/>
</dbReference>
<accession>A0A4Q5M130</accession>
<evidence type="ECO:0000256" key="6">
    <source>
        <dbReference type="ARBA" id="ARBA00022777"/>
    </source>
</evidence>
<keyword evidence="5" id="KW-0547">Nucleotide-binding</keyword>
<dbReference type="Proteomes" id="UP000293162">
    <property type="component" value="Unassembled WGS sequence"/>
</dbReference>
<evidence type="ECO:0000256" key="12">
    <source>
        <dbReference type="SAM" id="SignalP"/>
    </source>
</evidence>
<evidence type="ECO:0000313" key="14">
    <source>
        <dbReference type="EMBL" id="RYU95553.1"/>
    </source>
</evidence>
<evidence type="ECO:0000256" key="4">
    <source>
        <dbReference type="ARBA" id="ARBA00022679"/>
    </source>
</evidence>
<keyword evidence="3" id="KW-0597">Phosphoprotein</keyword>
<evidence type="ECO:0000256" key="3">
    <source>
        <dbReference type="ARBA" id="ARBA00022553"/>
    </source>
</evidence>
<keyword evidence="11" id="KW-0472">Membrane</keyword>
<dbReference type="Gene3D" id="1.25.40.10">
    <property type="entry name" value="Tetratricopeptide repeat domain"/>
    <property type="match status" value="2"/>
</dbReference>
<evidence type="ECO:0000256" key="9">
    <source>
        <dbReference type="PROSITE-ProRule" id="PRU00339"/>
    </source>
</evidence>
<dbReference type="SMART" id="SM00028">
    <property type="entry name" value="TPR"/>
    <property type="match status" value="4"/>
</dbReference>
<evidence type="ECO:0000256" key="5">
    <source>
        <dbReference type="ARBA" id="ARBA00022741"/>
    </source>
</evidence>
<dbReference type="OrthoDB" id="613934at2"/>
<evidence type="ECO:0000313" key="15">
    <source>
        <dbReference type="Proteomes" id="UP000293162"/>
    </source>
</evidence>
<feature type="signal peptide" evidence="12">
    <location>
        <begin position="1"/>
        <end position="19"/>
    </location>
</feature>
<dbReference type="Pfam" id="PF02518">
    <property type="entry name" value="HATPase_c"/>
    <property type="match status" value="1"/>
</dbReference>
<dbReference type="Gene3D" id="1.20.5.1930">
    <property type="match status" value="1"/>
</dbReference>
<dbReference type="InterPro" id="IPR050482">
    <property type="entry name" value="Sensor_HK_TwoCompSys"/>
</dbReference>
<evidence type="ECO:0000256" key="8">
    <source>
        <dbReference type="ARBA" id="ARBA00023012"/>
    </source>
</evidence>
<dbReference type="InterPro" id="IPR011990">
    <property type="entry name" value="TPR-like_helical_dom_sf"/>
</dbReference>
<dbReference type="EMBL" id="SEWF01000014">
    <property type="protein sequence ID" value="RYU95553.1"/>
    <property type="molecule type" value="Genomic_DNA"/>
</dbReference>
<proteinExistence type="predicted"/>
<keyword evidence="4" id="KW-0808">Transferase</keyword>
<comment type="catalytic activity">
    <reaction evidence="1">
        <text>ATP + protein L-histidine = ADP + protein N-phospho-L-histidine.</text>
        <dbReference type="EC" id="2.7.13.3"/>
    </reaction>
</comment>
<dbReference type="InterPro" id="IPR011712">
    <property type="entry name" value="Sig_transdc_His_kin_sub3_dim/P"/>
</dbReference>
<keyword evidence="6" id="KW-0418">Kinase</keyword>
<dbReference type="GO" id="GO:0005524">
    <property type="term" value="F:ATP binding"/>
    <property type="evidence" value="ECO:0007669"/>
    <property type="project" value="UniProtKB-KW"/>
</dbReference>
<keyword evidence="9" id="KW-0802">TPR repeat</keyword>
<feature type="chain" id="PRO_5020193166" description="histidine kinase" evidence="12">
    <location>
        <begin position="20"/>
        <end position="646"/>
    </location>
</feature>
<evidence type="ECO:0000256" key="11">
    <source>
        <dbReference type="SAM" id="Phobius"/>
    </source>
</evidence>
<dbReference type="SMART" id="SM00387">
    <property type="entry name" value="HATPase_c"/>
    <property type="match status" value="1"/>
</dbReference>
<name>A0A4Q5M130_9BACT</name>